<dbReference type="SUPFAM" id="SSF51735">
    <property type="entry name" value="NAD(P)-binding Rossmann-fold domains"/>
    <property type="match status" value="1"/>
</dbReference>
<gene>
    <name evidence="4" type="ORF">XYLVIOL_LOCUS6695</name>
</gene>
<keyword evidence="5" id="KW-1185">Reference proteome</keyword>
<dbReference type="PRINTS" id="PR00080">
    <property type="entry name" value="SDRFAMILY"/>
</dbReference>
<evidence type="ECO:0000313" key="5">
    <source>
        <dbReference type="Proteomes" id="UP001642520"/>
    </source>
</evidence>
<dbReference type="InterPro" id="IPR002347">
    <property type="entry name" value="SDR_fam"/>
</dbReference>
<proteinExistence type="inferred from homology"/>
<dbReference type="Proteomes" id="UP001642520">
    <property type="component" value="Unassembled WGS sequence"/>
</dbReference>
<dbReference type="Pfam" id="PF00106">
    <property type="entry name" value="adh_short"/>
    <property type="match status" value="1"/>
</dbReference>
<accession>A0ABP1NX94</accession>
<dbReference type="PRINTS" id="PR00081">
    <property type="entry name" value="GDHRDH"/>
</dbReference>
<sequence>MNRWAGKVAIVTGANSGIGAAISEALVNHGVKVIGLDIRLDRLQEMIQKLGKDKLFTIECNLRKEEEILKAFKVIEEQFGGADILVNDAGVVSIKTVIDSDTEEYRKIIDTNLIAPAICSREAVQSLIKRKTCGHIININSVSGTYGESVITPVCMYSASKYGLRALGTELRHEIVLSNLDIKITNISPGPVDTGMVPIFFEGVDEEQLRQTVKFLQPKDIAEAAIYALGTPESVEIPEITIIPHKTAFCTVLR</sequence>
<dbReference type="InterPro" id="IPR036291">
    <property type="entry name" value="NAD(P)-bd_dom_sf"/>
</dbReference>
<evidence type="ECO:0008006" key="6">
    <source>
        <dbReference type="Google" id="ProtNLM"/>
    </source>
</evidence>
<comment type="caution">
    <text evidence="4">The sequence shown here is derived from an EMBL/GenBank/DDBJ whole genome shotgun (WGS) entry which is preliminary data.</text>
</comment>
<evidence type="ECO:0000256" key="3">
    <source>
        <dbReference type="RuleBase" id="RU000363"/>
    </source>
</evidence>
<evidence type="ECO:0000256" key="2">
    <source>
        <dbReference type="ARBA" id="ARBA00023002"/>
    </source>
</evidence>
<dbReference type="EMBL" id="CAXAJV020001293">
    <property type="protein sequence ID" value="CAL7944504.1"/>
    <property type="molecule type" value="Genomic_DNA"/>
</dbReference>
<dbReference type="PANTHER" id="PTHR43115:SF4">
    <property type="entry name" value="DEHYDROGENASE_REDUCTASE SDR FAMILY MEMBER 11"/>
    <property type="match status" value="1"/>
</dbReference>
<reference evidence="4 5" key="1">
    <citation type="submission" date="2024-08" db="EMBL/GenBank/DDBJ databases">
        <authorList>
            <person name="Will J Nash"/>
            <person name="Angela Man"/>
            <person name="Seanna McTaggart"/>
            <person name="Kendall Baker"/>
            <person name="Tom Barker"/>
            <person name="Leah Catchpole"/>
            <person name="Alex Durrant"/>
            <person name="Karim Gharbi"/>
            <person name="Naomi Irish"/>
            <person name="Gemy Kaithakottil"/>
            <person name="Debby Ku"/>
            <person name="Aaliyah Providence"/>
            <person name="Felix Shaw"/>
            <person name="David Swarbreck"/>
            <person name="Chris Watkins"/>
            <person name="Ann M. McCartney"/>
            <person name="Giulio Formenti"/>
            <person name="Alice Mouton"/>
            <person name="Noel Vella"/>
            <person name="Bjorn M von Reumont"/>
            <person name="Adriana Vella"/>
            <person name="Wilfried Haerty"/>
        </authorList>
    </citation>
    <scope>NUCLEOTIDE SEQUENCE [LARGE SCALE GENOMIC DNA]</scope>
</reference>
<comment type="similarity">
    <text evidence="1 3">Belongs to the short-chain dehydrogenases/reductases (SDR) family.</text>
</comment>
<dbReference type="PANTHER" id="PTHR43115">
    <property type="entry name" value="DEHYDROGENASE/REDUCTASE SDR FAMILY MEMBER 11"/>
    <property type="match status" value="1"/>
</dbReference>
<dbReference type="Gene3D" id="3.40.50.720">
    <property type="entry name" value="NAD(P)-binding Rossmann-like Domain"/>
    <property type="match status" value="1"/>
</dbReference>
<keyword evidence="2" id="KW-0560">Oxidoreductase</keyword>
<organism evidence="4 5">
    <name type="scientific">Xylocopa violacea</name>
    <name type="common">Violet carpenter bee</name>
    <name type="synonym">Apis violacea</name>
    <dbReference type="NCBI Taxonomy" id="135666"/>
    <lineage>
        <taxon>Eukaryota</taxon>
        <taxon>Metazoa</taxon>
        <taxon>Ecdysozoa</taxon>
        <taxon>Arthropoda</taxon>
        <taxon>Hexapoda</taxon>
        <taxon>Insecta</taxon>
        <taxon>Pterygota</taxon>
        <taxon>Neoptera</taxon>
        <taxon>Endopterygota</taxon>
        <taxon>Hymenoptera</taxon>
        <taxon>Apocrita</taxon>
        <taxon>Aculeata</taxon>
        <taxon>Apoidea</taxon>
        <taxon>Anthophila</taxon>
        <taxon>Apidae</taxon>
        <taxon>Xylocopa</taxon>
        <taxon>Xylocopa</taxon>
    </lineage>
</organism>
<evidence type="ECO:0000256" key="1">
    <source>
        <dbReference type="ARBA" id="ARBA00006484"/>
    </source>
</evidence>
<protein>
    <recommendedName>
        <fullName evidence="6">Farnesol dehydrogenase-like</fullName>
    </recommendedName>
</protein>
<evidence type="ECO:0000313" key="4">
    <source>
        <dbReference type="EMBL" id="CAL7944504.1"/>
    </source>
</evidence>
<name>A0ABP1NX94_XYLVO</name>